<dbReference type="EMBL" id="JBGNUJ010000007">
    <property type="protein sequence ID" value="KAL3957944.1"/>
    <property type="molecule type" value="Genomic_DNA"/>
</dbReference>
<protein>
    <submittedName>
        <fullName evidence="1">Uncharacterized protein</fullName>
    </submittedName>
</protein>
<dbReference type="Proteomes" id="UP001638806">
    <property type="component" value="Unassembled WGS sequence"/>
</dbReference>
<sequence length="230" mass="25313">MGTSTACAGLLRSPTEGSTEWHLDRDRRHAKDVEQLHHVLGDVDLLDEVAVVDDEEVGAVPGHRVTGLERPAGSQSERLSNFGQVDSINSTSRQGHSRRRRIVLAHDGFGLPADGNIVSLGHPMDHLELECLPARTRELDELEEGLDVVDDDRSAAVGRRMAVDVELDVLGDDLVCQREITAPECQVVVPDPGEFFARRHLAGSAAARRWAGKSEEWKQKREAEHTVQEA</sequence>
<evidence type="ECO:0000313" key="1">
    <source>
        <dbReference type="EMBL" id="KAL3957944.1"/>
    </source>
</evidence>
<evidence type="ECO:0000313" key="2">
    <source>
        <dbReference type="Proteomes" id="UP001638806"/>
    </source>
</evidence>
<gene>
    <name evidence="1" type="ORF">ACCO45_008522</name>
</gene>
<name>A0ACC4DQX4_PURLI</name>
<comment type="caution">
    <text evidence="1">The sequence shown here is derived from an EMBL/GenBank/DDBJ whole genome shotgun (WGS) entry which is preliminary data.</text>
</comment>
<organism evidence="1 2">
    <name type="scientific">Purpureocillium lilacinum</name>
    <name type="common">Paecilomyces lilacinus</name>
    <dbReference type="NCBI Taxonomy" id="33203"/>
    <lineage>
        <taxon>Eukaryota</taxon>
        <taxon>Fungi</taxon>
        <taxon>Dikarya</taxon>
        <taxon>Ascomycota</taxon>
        <taxon>Pezizomycotina</taxon>
        <taxon>Sordariomycetes</taxon>
        <taxon>Hypocreomycetidae</taxon>
        <taxon>Hypocreales</taxon>
        <taxon>Ophiocordycipitaceae</taxon>
        <taxon>Purpureocillium</taxon>
    </lineage>
</organism>
<keyword evidence="2" id="KW-1185">Reference proteome</keyword>
<accession>A0ACC4DQX4</accession>
<proteinExistence type="predicted"/>
<reference evidence="1" key="1">
    <citation type="submission" date="2024-12" db="EMBL/GenBank/DDBJ databases">
        <title>Comparative genomics and development of molecular markers within Purpureocillium lilacinum and among Purpureocillium species.</title>
        <authorList>
            <person name="Yeh Z.-Y."/>
            <person name="Ni N.-T."/>
            <person name="Lo P.-H."/>
            <person name="Mushyakhwo K."/>
            <person name="Lin C.-F."/>
            <person name="Nai Y.-S."/>
        </authorList>
    </citation>
    <scope>NUCLEOTIDE SEQUENCE</scope>
    <source>
        <strain evidence="1">NCHU-NPUST-175</strain>
    </source>
</reference>